<keyword evidence="3" id="KW-0804">Transcription</keyword>
<dbReference type="InterPro" id="IPR018062">
    <property type="entry name" value="HTH_AraC-typ_CS"/>
</dbReference>
<keyword evidence="6" id="KW-1185">Reference proteome</keyword>
<keyword evidence="1" id="KW-0805">Transcription regulation</keyword>
<evidence type="ECO:0000259" key="4">
    <source>
        <dbReference type="PROSITE" id="PS01124"/>
    </source>
</evidence>
<evidence type="ECO:0000256" key="3">
    <source>
        <dbReference type="ARBA" id="ARBA00023163"/>
    </source>
</evidence>
<reference evidence="5 6" key="1">
    <citation type="submission" date="2017-03" db="EMBL/GenBank/DDBJ databases">
        <authorList>
            <person name="Afonso C.L."/>
            <person name="Miller P.J."/>
            <person name="Scott M.A."/>
            <person name="Spackman E."/>
            <person name="Goraichik I."/>
            <person name="Dimitrov K.M."/>
            <person name="Suarez D.L."/>
            <person name="Swayne D.E."/>
        </authorList>
    </citation>
    <scope>NUCLEOTIDE SEQUENCE [LARGE SCALE GENOMIC DNA]</scope>
    <source>
        <strain evidence="5 6">CECT 8397</strain>
    </source>
</reference>
<keyword evidence="2" id="KW-0238">DNA-binding</keyword>
<gene>
    <name evidence="5" type="ORF">PSJ8397_02416</name>
</gene>
<dbReference type="PANTHER" id="PTHR46796">
    <property type="entry name" value="HTH-TYPE TRANSCRIPTIONAL ACTIVATOR RHAS-RELATED"/>
    <property type="match status" value="1"/>
</dbReference>
<dbReference type="PROSITE" id="PS01124">
    <property type="entry name" value="HTH_ARAC_FAMILY_2"/>
    <property type="match status" value="1"/>
</dbReference>
<dbReference type="GO" id="GO:0003700">
    <property type="term" value="F:DNA-binding transcription factor activity"/>
    <property type="evidence" value="ECO:0007669"/>
    <property type="project" value="InterPro"/>
</dbReference>
<dbReference type="Gene3D" id="1.10.10.60">
    <property type="entry name" value="Homeodomain-like"/>
    <property type="match status" value="1"/>
</dbReference>
<dbReference type="Proteomes" id="UP000193623">
    <property type="component" value="Unassembled WGS sequence"/>
</dbReference>
<dbReference type="InterPro" id="IPR018060">
    <property type="entry name" value="HTH_AraC"/>
</dbReference>
<dbReference type="OrthoDB" id="9814125at2"/>
<dbReference type="GO" id="GO:0043565">
    <property type="term" value="F:sequence-specific DNA binding"/>
    <property type="evidence" value="ECO:0007669"/>
    <property type="project" value="InterPro"/>
</dbReference>
<evidence type="ECO:0000313" key="5">
    <source>
        <dbReference type="EMBL" id="SLN46034.1"/>
    </source>
</evidence>
<dbReference type="InterPro" id="IPR050204">
    <property type="entry name" value="AraC_XylS_family_regulators"/>
</dbReference>
<proteinExistence type="predicted"/>
<feature type="domain" description="HTH araC/xylS-type" evidence="4">
    <location>
        <begin position="121"/>
        <end position="221"/>
    </location>
</feature>
<name>A0A1Y5SRE0_9RHOB</name>
<dbReference type="Pfam" id="PF12833">
    <property type="entry name" value="HTH_18"/>
    <property type="match status" value="1"/>
</dbReference>
<dbReference type="EMBL" id="FWFT01000003">
    <property type="protein sequence ID" value="SLN46034.1"/>
    <property type="molecule type" value="Genomic_DNA"/>
</dbReference>
<evidence type="ECO:0000256" key="2">
    <source>
        <dbReference type="ARBA" id="ARBA00023125"/>
    </source>
</evidence>
<organism evidence="5 6">
    <name type="scientific">Pseudooctadecabacter jejudonensis</name>
    <dbReference type="NCBI Taxonomy" id="1391910"/>
    <lineage>
        <taxon>Bacteria</taxon>
        <taxon>Pseudomonadati</taxon>
        <taxon>Pseudomonadota</taxon>
        <taxon>Alphaproteobacteria</taxon>
        <taxon>Rhodobacterales</taxon>
        <taxon>Paracoccaceae</taxon>
        <taxon>Pseudooctadecabacter</taxon>
    </lineage>
</organism>
<accession>A0A1Y5SRE0</accession>
<evidence type="ECO:0000256" key="1">
    <source>
        <dbReference type="ARBA" id="ARBA00023015"/>
    </source>
</evidence>
<dbReference type="SMART" id="SM00342">
    <property type="entry name" value="HTH_ARAC"/>
    <property type="match status" value="1"/>
</dbReference>
<dbReference type="AlphaFoldDB" id="A0A1Y5SRE0"/>
<protein>
    <submittedName>
        <fullName evidence="5">Helix-turn-helix domain protein</fullName>
    </submittedName>
</protein>
<dbReference type="PROSITE" id="PS00041">
    <property type="entry name" value="HTH_ARAC_FAMILY_1"/>
    <property type="match status" value="1"/>
</dbReference>
<dbReference type="RefSeq" id="WP_085864801.1">
    <property type="nucleotide sequence ID" value="NZ_FWFT01000003.1"/>
</dbReference>
<evidence type="ECO:0000313" key="6">
    <source>
        <dbReference type="Proteomes" id="UP000193623"/>
    </source>
</evidence>
<sequence>MQSIHFRNHLFAFQPGDLAMHENLMPCIILGRRAPVRVSGQTTDIEANAECIRPGVPHCVTVRDGGADIVYFDGLRLEGSNDFASLDGEWHGLPDAFKTADRVRITSFRNRLNGDTVPPDQSVMQLIRQIYDDPLRRMSQTDLAHAIGIERTLALRHFKDTTGQTFRKFKIWAAMVRATQLALRGEGIGNAGLAAGFSDASHLTRTAATVFGVTPTQGLSGLSGLISVEA</sequence>